<dbReference type="Gene3D" id="3.30.70.100">
    <property type="match status" value="1"/>
</dbReference>
<organism evidence="3 4">
    <name type="scientific">Roseiconus nitratireducens</name>
    <dbReference type="NCBI Taxonomy" id="2605748"/>
    <lineage>
        <taxon>Bacteria</taxon>
        <taxon>Pseudomonadati</taxon>
        <taxon>Planctomycetota</taxon>
        <taxon>Planctomycetia</taxon>
        <taxon>Pirellulales</taxon>
        <taxon>Pirellulaceae</taxon>
        <taxon>Roseiconus</taxon>
    </lineage>
</organism>
<name>A0A5M6D498_9BACT</name>
<keyword evidence="4" id="KW-1185">Reference proteome</keyword>
<feature type="domain" description="ABM" evidence="2">
    <location>
        <begin position="4"/>
        <end position="95"/>
    </location>
</feature>
<reference evidence="3 4" key="1">
    <citation type="submission" date="2019-08" db="EMBL/GenBank/DDBJ databases">
        <authorList>
            <person name="Dhanesh K."/>
            <person name="Kumar G."/>
            <person name="Sasikala C."/>
            <person name="Venkata Ramana C."/>
        </authorList>
    </citation>
    <scope>NUCLEOTIDE SEQUENCE [LARGE SCALE GENOMIC DNA]</scope>
    <source>
        <strain evidence="3 4">JC645</strain>
    </source>
</reference>
<evidence type="ECO:0000313" key="3">
    <source>
        <dbReference type="EMBL" id="KAA5540005.1"/>
    </source>
</evidence>
<dbReference type="GO" id="GO:0004497">
    <property type="term" value="F:monooxygenase activity"/>
    <property type="evidence" value="ECO:0007669"/>
    <property type="project" value="UniProtKB-KW"/>
</dbReference>
<feature type="transmembrane region" description="Helical" evidence="1">
    <location>
        <begin position="143"/>
        <end position="173"/>
    </location>
</feature>
<keyword evidence="1" id="KW-0812">Transmembrane</keyword>
<dbReference type="SUPFAM" id="SSF54909">
    <property type="entry name" value="Dimeric alpha+beta barrel"/>
    <property type="match status" value="1"/>
</dbReference>
<dbReference type="PANTHER" id="PTHR40057:SF1">
    <property type="entry name" value="SLR1162 PROTEIN"/>
    <property type="match status" value="1"/>
</dbReference>
<dbReference type="InterPro" id="IPR007138">
    <property type="entry name" value="ABM_dom"/>
</dbReference>
<dbReference type="InterPro" id="IPR011008">
    <property type="entry name" value="Dimeric_a/b-barrel"/>
</dbReference>
<feature type="transmembrane region" description="Helical" evidence="1">
    <location>
        <begin position="112"/>
        <end position="131"/>
    </location>
</feature>
<dbReference type="Proteomes" id="UP000324479">
    <property type="component" value="Unassembled WGS sequence"/>
</dbReference>
<dbReference type="PROSITE" id="PS51725">
    <property type="entry name" value="ABM"/>
    <property type="match status" value="1"/>
</dbReference>
<evidence type="ECO:0000313" key="4">
    <source>
        <dbReference type="Proteomes" id="UP000324479"/>
    </source>
</evidence>
<dbReference type="EMBL" id="VWOX01000015">
    <property type="protein sequence ID" value="KAA5540005.1"/>
    <property type="molecule type" value="Genomic_DNA"/>
</dbReference>
<dbReference type="PANTHER" id="PTHR40057">
    <property type="entry name" value="SLR1162 PROTEIN"/>
    <property type="match status" value="1"/>
</dbReference>
<sequence>MSVVHVAVTRKVQPGREAKFEQALREFAREPLREPGTTGVHLIAPVAGTNGCEYGILRSFESEEASRRFYDSEVFHQWQRQSSHLVTGDSVVRRLHGLEAFFRDSKHEPPRWKMAVVTWLGVYPSVLLWSSTLPQYLDGAPQLFVVAFVNVFVVVTLAWAVMPLLTTLFAGWLQASNKK</sequence>
<evidence type="ECO:0000256" key="1">
    <source>
        <dbReference type="SAM" id="Phobius"/>
    </source>
</evidence>
<keyword evidence="1" id="KW-0472">Membrane</keyword>
<evidence type="ECO:0000259" key="2">
    <source>
        <dbReference type="PROSITE" id="PS51725"/>
    </source>
</evidence>
<gene>
    <name evidence="3" type="ORF">FYK55_22045</name>
</gene>
<protein>
    <submittedName>
        <fullName evidence="3">Antibiotic biosynthesis monooxygenase</fullName>
    </submittedName>
</protein>
<accession>A0A5M6D498</accession>
<keyword evidence="3" id="KW-0503">Monooxygenase</keyword>
<dbReference type="InterPro" id="IPR038762">
    <property type="entry name" value="ABM_predict"/>
</dbReference>
<proteinExistence type="predicted"/>
<dbReference type="Pfam" id="PF03992">
    <property type="entry name" value="ABM"/>
    <property type="match status" value="1"/>
</dbReference>
<keyword evidence="3" id="KW-0560">Oxidoreductase</keyword>
<dbReference type="AlphaFoldDB" id="A0A5M6D498"/>
<keyword evidence="1" id="KW-1133">Transmembrane helix</keyword>
<comment type="caution">
    <text evidence="3">The sequence shown here is derived from an EMBL/GenBank/DDBJ whole genome shotgun (WGS) entry which is preliminary data.</text>
</comment>